<sequence>MAKISLIFLLSFVLIHSTQFVTGHDEKIKESIESGLNFVGDATKEIASSLAGGELHSDELRKIGTEIREAFKNIKNAFNEALSPSEKDSSEDDEELAPSEEIDGEAPSSENDEELALPSDDGDAPSLDGGKELAPSLEDGDISSEDAEVPVSSSKDDF</sequence>
<name>A0ABR2T1F6_9ROSI</name>
<accession>A0ABR2T1F6</accession>
<dbReference type="Proteomes" id="UP001396334">
    <property type="component" value="Unassembled WGS sequence"/>
</dbReference>
<evidence type="ECO:0000313" key="4">
    <source>
        <dbReference type="Proteomes" id="UP001396334"/>
    </source>
</evidence>
<feature type="region of interest" description="Disordered" evidence="1">
    <location>
        <begin position="79"/>
        <end position="158"/>
    </location>
</feature>
<organism evidence="3 4">
    <name type="scientific">Hibiscus sabdariffa</name>
    <name type="common">roselle</name>
    <dbReference type="NCBI Taxonomy" id="183260"/>
    <lineage>
        <taxon>Eukaryota</taxon>
        <taxon>Viridiplantae</taxon>
        <taxon>Streptophyta</taxon>
        <taxon>Embryophyta</taxon>
        <taxon>Tracheophyta</taxon>
        <taxon>Spermatophyta</taxon>
        <taxon>Magnoliopsida</taxon>
        <taxon>eudicotyledons</taxon>
        <taxon>Gunneridae</taxon>
        <taxon>Pentapetalae</taxon>
        <taxon>rosids</taxon>
        <taxon>malvids</taxon>
        <taxon>Malvales</taxon>
        <taxon>Malvaceae</taxon>
        <taxon>Malvoideae</taxon>
        <taxon>Hibiscus</taxon>
    </lineage>
</organism>
<evidence type="ECO:0000256" key="1">
    <source>
        <dbReference type="SAM" id="MobiDB-lite"/>
    </source>
</evidence>
<evidence type="ECO:0000313" key="3">
    <source>
        <dbReference type="EMBL" id="KAK9031044.1"/>
    </source>
</evidence>
<evidence type="ECO:0000256" key="2">
    <source>
        <dbReference type="SAM" id="SignalP"/>
    </source>
</evidence>
<dbReference type="Pfam" id="PF10667">
    <property type="entry name" value="DUF2486"/>
    <property type="match status" value="1"/>
</dbReference>
<keyword evidence="4" id="KW-1185">Reference proteome</keyword>
<feature type="signal peptide" evidence="2">
    <location>
        <begin position="1"/>
        <end position="23"/>
    </location>
</feature>
<dbReference type="InterPro" id="IPR018924">
    <property type="entry name" value="DUF2486"/>
</dbReference>
<protein>
    <submittedName>
        <fullName evidence="3">Uncharacterized protein</fullName>
    </submittedName>
</protein>
<feature type="compositionally biased region" description="Acidic residues" evidence="1">
    <location>
        <begin position="138"/>
        <end position="148"/>
    </location>
</feature>
<comment type="caution">
    <text evidence="3">The sequence shown here is derived from an EMBL/GenBank/DDBJ whole genome shotgun (WGS) entry which is preliminary data.</text>
</comment>
<keyword evidence="2" id="KW-0732">Signal</keyword>
<proteinExistence type="predicted"/>
<dbReference type="EMBL" id="JBBPBN010000010">
    <property type="protein sequence ID" value="KAK9031044.1"/>
    <property type="molecule type" value="Genomic_DNA"/>
</dbReference>
<feature type="chain" id="PRO_5045559462" evidence="2">
    <location>
        <begin position="24"/>
        <end position="158"/>
    </location>
</feature>
<gene>
    <name evidence="3" type="ORF">V6N11_032440</name>
</gene>
<reference evidence="3 4" key="1">
    <citation type="journal article" date="2024" name="G3 (Bethesda)">
        <title>Genome assembly of Hibiscus sabdariffa L. provides insights into metabolisms of medicinal natural products.</title>
        <authorList>
            <person name="Kim T."/>
        </authorList>
    </citation>
    <scope>NUCLEOTIDE SEQUENCE [LARGE SCALE GENOMIC DNA]</scope>
    <source>
        <strain evidence="3">TK-2024</strain>
        <tissue evidence="3">Old leaves</tissue>
    </source>
</reference>
<feature type="compositionally biased region" description="Acidic residues" evidence="1">
    <location>
        <begin position="89"/>
        <end position="123"/>
    </location>
</feature>